<proteinExistence type="predicted"/>
<reference evidence="1" key="1">
    <citation type="submission" date="2022-08" db="EMBL/GenBank/DDBJ databases">
        <title>Genome sequencing of Pelomonas sp. UHG3.</title>
        <authorList>
            <person name="So Y."/>
        </authorList>
    </citation>
    <scope>NUCLEOTIDE SEQUENCE</scope>
    <source>
        <strain evidence="1">UHG3</strain>
    </source>
</reference>
<protein>
    <submittedName>
        <fullName evidence="1">Uncharacterized protein</fullName>
    </submittedName>
</protein>
<gene>
    <name evidence="1" type="ORF">NYO99_17175</name>
</gene>
<sequence>MRPLLTPLLLTSLLMASSVTPAQDTQVLPAVRTELKRDGSVLPYAQLNQLLSKLRQHGEGLFRMDFRVDTAKTKKPLTELRMAVRSDEADHPIKLDAEGRFDLPVLPEAEAKTADLATNAAKGQMAVSGTVKLTTPPEQLDLATVRRIMQVGRKLREELLPFYLRWLFPRGQGVRICSDTPTWELTWTENGQLLGLPLQPATGEREPETKKGEASRPCTVLTGQENWPDAARLVPPPGTKLSIKL</sequence>
<name>A0ACC6CEB6_9BURK</name>
<accession>A0ACC6CEB6</accession>
<comment type="caution">
    <text evidence="1">The sequence shown here is derived from an EMBL/GenBank/DDBJ whole genome shotgun (WGS) entry which is preliminary data.</text>
</comment>
<evidence type="ECO:0000313" key="2">
    <source>
        <dbReference type="Proteomes" id="UP001076464"/>
    </source>
</evidence>
<evidence type="ECO:0000313" key="1">
    <source>
        <dbReference type="EMBL" id="MCY4746712.1"/>
    </source>
</evidence>
<organism evidence="1 2">
    <name type="scientific">Roseateles hydrophilus</name>
    <dbReference type="NCBI Taxonomy" id="2975054"/>
    <lineage>
        <taxon>Bacteria</taxon>
        <taxon>Pseudomonadati</taxon>
        <taxon>Pseudomonadota</taxon>
        <taxon>Betaproteobacteria</taxon>
        <taxon>Burkholderiales</taxon>
        <taxon>Sphaerotilaceae</taxon>
        <taxon>Roseateles</taxon>
    </lineage>
</organism>
<keyword evidence="2" id="KW-1185">Reference proteome</keyword>
<dbReference type="EMBL" id="JAPPUY010000004">
    <property type="protein sequence ID" value="MCY4746712.1"/>
    <property type="molecule type" value="Genomic_DNA"/>
</dbReference>
<dbReference type="Proteomes" id="UP001076464">
    <property type="component" value="Unassembled WGS sequence"/>
</dbReference>